<name>A0A8J3L9F5_9ACTN</name>
<keyword evidence="3" id="KW-1185">Reference proteome</keyword>
<proteinExistence type="predicted"/>
<evidence type="ECO:0000313" key="2">
    <source>
        <dbReference type="EMBL" id="GIG10911.1"/>
    </source>
</evidence>
<dbReference type="InterPro" id="IPR025139">
    <property type="entry name" value="DUF4062"/>
</dbReference>
<comment type="caution">
    <text evidence="2">The sequence shown here is derived from an EMBL/GenBank/DDBJ whole genome shotgun (WGS) entry which is preliminary data.</text>
</comment>
<dbReference type="Proteomes" id="UP000630887">
    <property type="component" value="Unassembled WGS sequence"/>
</dbReference>
<evidence type="ECO:0000313" key="3">
    <source>
        <dbReference type="Proteomes" id="UP000630887"/>
    </source>
</evidence>
<reference evidence="2 3" key="1">
    <citation type="submission" date="2021-01" db="EMBL/GenBank/DDBJ databases">
        <title>Whole genome shotgun sequence of Catellatospora coxensis NBRC 107359.</title>
        <authorList>
            <person name="Komaki H."/>
            <person name="Tamura T."/>
        </authorList>
    </citation>
    <scope>NUCLEOTIDE SEQUENCE [LARGE SCALE GENOMIC DNA]</scope>
    <source>
        <strain evidence="2 3">NBRC 107359</strain>
    </source>
</reference>
<dbReference type="PANTHER" id="PTHR47691:SF3">
    <property type="entry name" value="HTH-TYPE TRANSCRIPTIONAL REGULATOR RV0890C-RELATED"/>
    <property type="match status" value="1"/>
</dbReference>
<dbReference type="Gene3D" id="3.40.50.300">
    <property type="entry name" value="P-loop containing nucleotide triphosphate hydrolases"/>
    <property type="match status" value="1"/>
</dbReference>
<feature type="domain" description="DUF4062" evidence="1">
    <location>
        <begin position="18"/>
        <end position="97"/>
    </location>
</feature>
<evidence type="ECO:0000259" key="1">
    <source>
        <dbReference type="Pfam" id="PF13271"/>
    </source>
</evidence>
<dbReference type="PANTHER" id="PTHR47691">
    <property type="entry name" value="REGULATOR-RELATED"/>
    <property type="match status" value="1"/>
</dbReference>
<dbReference type="PRINTS" id="PR00364">
    <property type="entry name" value="DISEASERSIST"/>
</dbReference>
<dbReference type="RefSeq" id="WP_203698871.1">
    <property type="nucleotide sequence ID" value="NZ_BAAALC010000089.1"/>
</dbReference>
<dbReference type="SUPFAM" id="SSF52540">
    <property type="entry name" value="P-loop containing nucleoside triphosphate hydrolases"/>
    <property type="match status" value="1"/>
</dbReference>
<sequence>MDGSARHAHIRTPDQRLRVFISSTLRELAAERRAVGKAISALRLTPVMFELGARPHPPRDLYRAYLAQSDVFVGLYWQEYGWVGPDMDVSGLQDELDLSRDLPRLLYVKTPAPARDPRLTDMLNGLEEEAATSYRLFETPTELGRLVRDDLATMLSERFVTASAAPAAAPPQPTPVRGTRPLPIGVTSLIGREEAIAEVAELLDRPDVRLVTLTGPGGIGKSRLALAVAERVRERFDAGPVFVSLAEFTQPEAALAAIGRAAGASMGAQASPLQLLGDHFGDGRWLLVLDNLEQVDLAPSLDDLLARCPGVVIVATSRRVLRLRAEWEYEVPPLAVPEEADVDAMPLAELAESAAVTLFAERARAVRRSFALTEANIGAVVRICRLLDGIPLAIELAAARIRLKDPETLLEKLTASLGVLGAGPVDLPERQRTLHATVEWSVGVLPETERRMLQTMAVFVDGWTVEAAAHVAGLAEHEALELIDTLHQHSLVHVDITEAGPRSRLLVIVREFAAEQLAARDDGAEIARRHAEYFRRLVERADRPMRGTGHREWGDRLEAETGNLSAAVRWHLDHDEARLPGMFRQLWLFLSLWEHLAQAQPWVRRLLADLDTFDRRSQVELLWTAAVMGDNLGDDTGALWAYERLKPLAVDVEDPFLRALVHLALAWTAPVDDDLDTALREAMLSLELFRGQDEPFWTALVLTAAGTMECVLGRYDDAGQHLAEADGLARRIDNAWLTSWACAQRGVLSVLRGQATQARPLLEEGLRLSLQINNARSLSLCLAGFTQLAMVEGDFVRAAVLGCAADGLRDRTGIQLWPMLRRHRADRRERIRAALGDERFDRLCAFGGQLSRRDAVAAMRGELDFTTALA</sequence>
<protein>
    <recommendedName>
        <fullName evidence="1">DUF4062 domain-containing protein</fullName>
    </recommendedName>
</protein>
<organism evidence="2 3">
    <name type="scientific">Catellatospora coxensis</name>
    <dbReference type="NCBI Taxonomy" id="310354"/>
    <lineage>
        <taxon>Bacteria</taxon>
        <taxon>Bacillati</taxon>
        <taxon>Actinomycetota</taxon>
        <taxon>Actinomycetes</taxon>
        <taxon>Micromonosporales</taxon>
        <taxon>Micromonosporaceae</taxon>
        <taxon>Catellatospora</taxon>
    </lineage>
</organism>
<dbReference type="SUPFAM" id="SSF48452">
    <property type="entry name" value="TPR-like"/>
    <property type="match status" value="1"/>
</dbReference>
<dbReference type="EMBL" id="BONI01000105">
    <property type="protein sequence ID" value="GIG10911.1"/>
    <property type="molecule type" value="Genomic_DNA"/>
</dbReference>
<dbReference type="InterPro" id="IPR027417">
    <property type="entry name" value="P-loop_NTPase"/>
</dbReference>
<gene>
    <name evidence="2" type="ORF">Cco03nite_76110</name>
</gene>
<dbReference type="Gene3D" id="1.25.40.10">
    <property type="entry name" value="Tetratricopeptide repeat domain"/>
    <property type="match status" value="1"/>
</dbReference>
<accession>A0A8J3L9F5</accession>
<dbReference type="AlphaFoldDB" id="A0A8J3L9F5"/>
<dbReference type="InterPro" id="IPR011990">
    <property type="entry name" value="TPR-like_helical_dom_sf"/>
</dbReference>
<dbReference type="Pfam" id="PF13271">
    <property type="entry name" value="DUF4062"/>
    <property type="match status" value="1"/>
</dbReference>